<dbReference type="EMBL" id="VNHQ01000014">
    <property type="protein sequence ID" value="TYP61794.1"/>
    <property type="molecule type" value="Genomic_DNA"/>
</dbReference>
<comment type="caution">
    <text evidence="3">The sequence shown here is derived from an EMBL/GenBank/DDBJ whole genome shotgun (WGS) entry which is preliminary data.</text>
</comment>
<feature type="region of interest" description="Disordered" evidence="1">
    <location>
        <begin position="25"/>
        <end position="109"/>
    </location>
</feature>
<evidence type="ECO:0008006" key="5">
    <source>
        <dbReference type="Google" id="ProtNLM"/>
    </source>
</evidence>
<feature type="signal peptide" evidence="2">
    <location>
        <begin position="1"/>
        <end position="22"/>
    </location>
</feature>
<dbReference type="Proteomes" id="UP000324282">
    <property type="component" value="Unassembled WGS sequence"/>
</dbReference>
<keyword evidence="2" id="KW-0732">Signal</keyword>
<feature type="compositionally biased region" description="Basic and acidic residues" evidence="1">
    <location>
        <begin position="66"/>
        <end position="79"/>
    </location>
</feature>
<proteinExistence type="predicted"/>
<name>A0A5S5B492_STUST</name>
<evidence type="ECO:0000256" key="1">
    <source>
        <dbReference type="SAM" id="MobiDB-lite"/>
    </source>
</evidence>
<protein>
    <recommendedName>
        <fullName evidence="5">Copper resistance protein B</fullName>
    </recommendedName>
</protein>
<evidence type="ECO:0000256" key="2">
    <source>
        <dbReference type="SAM" id="SignalP"/>
    </source>
</evidence>
<feature type="chain" id="PRO_5024334965" description="Copper resistance protein B" evidence="2">
    <location>
        <begin position="23"/>
        <end position="109"/>
    </location>
</feature>
<dbReference type="RefSeq" id="WP_148926367.1">
    <property type="nucleotide sequence ID" value="NZ_VNHQ01000014.1"/>
</dbReference>
<feature type="compositionally biased region" description="Basic and acidic residues" evidence="1">
    <location>
        <begin position="98"/>
        <end position="109"/>
    </location>
</feature>
<evidence type="ECO:0000313" key="4">
    <source>
        <dbReference type="Proteomes" id="UP000324282"/>
    </source>
</evidence>
<gene>
    <name evidence="3" type="ORF">A9A72_124544</name>
</gene>
<reference evidence="3 4" key="1">
    <citation type="submission" date="2019-07" db="EMBL/GenBank/DDBJ databases">
        <title>Deep subsurface shale carbon reservoir microbial communities from Ohio and West Virginia, USA.</title>
        <authorList>
            <person name="Wrighton K."/>
        </authorList>
    </citation>
    <scope>NUCLEOTIDE SEQUENCE [LARGE SCALE GENOMIC DNA]</scope>
    <source>
        <strain evidence="3 4">NP_8Ht</strain>
    </source>
</reference>
<accession>A0A5S5B492</accession>
<organism evidence="3 4">
    <name type="scientific">Stutzerimonas stutzeri</name>
    <name type="common">Pseudomonas stutzeri</name>
    <dbReference type="NCBI Taxonomy" id="316"/>
    <lineage>
        <taxon>Bacteria</taxon>
        <taxon>Pseudomonadati</taxon>
        <taxon>Pseudomonadota</taxon>
        <taxon>Gammaproteobacteria</taxon>
        <taxon>Pseudomonadales</taxon>
        <taxon>Pseudomonadaceae</taxon>
        <taxon>Stutzerimonas</taxon>
    </lineage>
</organism>
<dbReference type="AlphaFoldDB" id="A0A5S5B492"/>
<evidence type="ECO:0000313" key="3">
    <source>
        <dbReference type="EMBL" id="TYP61794.1"/>
    </source>
</evidence>
<sequence length="109" mass="11903">MSIFKRNSLLVFGLLAALPLTALQAQTEHDGHHPAETPPQQAAPEAGHPQKPQGGMMNHDGMGHGSMDHDQMMQMHEQHMGSGQMDHGNMGSAPHQPQGHDDKSRKHDH</sequence>